<evidence type="ECO:0000313" key="2">
    <source>
        <dbReference type="Proteomes" id="UP000315759"/>
    </source>
</evidence>
<protein>
    <submittedName>
        <fullName evidence="1">Uncharacterized protein</fullName>
    </submittedName>
</protein>
<proteinExistence type="predicted"/>
<comment type="caution">
    <text evidence="1">The sequence shown here is derived from an EMBL/GenBank/DDBJ whole genome shotgun (WGS) entry which is preliminary data.</text>
</comment>
<reference evidence="1 2" key="1">
    <citation type="submission" date="2018-10" db="EMBL/GenBank/DDBJ databases">
        <title>Draft genome of Mycobacterium hodleri strain B.</title>
        <authorList>
            <person name="Amande T.J."/>
            <person name="Mcgenity T.J."/>
        </authorList>
    </citation>
    <scope>NUCLEOTIDE SEQUENCE [LARGE SCALE GENOMIC DNA]</scope>
    <source>
        <strain evidence="1 2">B</strain>
    </source>
</reference>
<sequence>MQVIAFGPSLNAVQEQTGGITATGFPMTSCYVDVFPGQISIPIVLAVTTQGGTDYDVRRFAVATAPDGERVGALEFAWHWPDDPPQPVKFRVFAQPLPMQVTQPGIYTLGLYDTVDGTDGENLFPLSILKLNPLGQLSSG</sequence>
<accession>A0A544W8V1</accession>
<dbReference type="EMBL" id="VIFX01000001">
    <property type="protein sequence ID" value="TQR88667.1"/>
    <property type="molecule type" value="Genomic_DNA"/>
</dbReference>
<keyword evidence="2" id="KW-1185">Reference proteome</keyword>
<name>A0A544W8V1_9MYCO</name>
<dbReference type="RefSeq" id="WP_079921642.1">
    <property type="nucleotide sequence ID" value="NZ_VIFX01000001.1"/>
</dbReference>
<organism evidence="1 2">
    <name type="scientific">Mycolicibacterium hodleri</name>
    <dbReference type="NCBI Taxonomy" id="49897"/>
    <lineage>
        <taxon>Bacteria</taxon>
        <taxon>Bacillati</taxon>
        <taxon>Actinomycetota</taxon>
        <taxon>Actinomycetes</taxon>
        <taxon>Mycobacteriales</taxon>
        <taxon>Mycobacteriaceae</taxon>
        <taxon>Mycolicibacterium</taxon>
    </lineage>
</organism>
<dbReference type="AlphaFoldDB" id="A0A544W8V1"/>
<gene>
    <name evidence="1" type="ORF">D8S82_01295</name>
</gene>
<evidence type="ECO:0000313" key="1">
    <source>
        <dbReference type="EMBL" id="TQR88667.1"/>
    </source>
</evidence>
<dbReference type="Proteomes" id="UP000315759">
    <property type="component" value="Unassembled WGS sequence"/>
</dbReference>